<dbReference type="InterPro" id="IPR018996">
    <property type="entry name" value="Man1/Src1-like_C"/>
</dbReference>
<comment type="subcellular location">
    <subcellularLocation>
        <location evidence="1">Nucleus inner membrane</location>
    </subcellularLocation>
</comment>
<dbReference type="InterPro" id="IPR025856">
    <property type="entry name" value="HeH/LEM_domain"/>
</dbReference>
<dbReference type="PANTHER" id="PTHR47808:SF2">
    <property type="entry name" value="LEM DOMAIN-CONTAINING PROTEIN 2"/>
    <property type="match status" value="1"/>
</dbReference>
<feature type="compositionally biased region" description="Acidic residues" evidence="7">
    <location>
        <begin position="151"/>
        <end position="160"/>
    </location>
</feature>
<dbReference type="Pfam" id="PF12949">
    <property type="entry name" value="HeH"/>
    <property type="match status" value="1"/>
</dbReference>
<feature type="region of interest" description="Disordered" evidence="7">
    <location>
        <begin position="69"/>
        <end position="315"/>
    </location>
</feature>
<feature type="region of interest" description="Disordered" evidence="7">
    <location>
        <begin position="469"/>
        <end position="499"/>
    </location>
</feature>
<keyword evidence="11" id="KW-1185">Reference proteome</keyword>
<feature type="compositionally biased region" description="Low complexity" evidence="7">
    <location>
        <begin position="258"/>
        <end position="279"/>
    </location>
</feature>
<dbReference type="Pfam" id="PF09402">
    <property type="entry name" value="MSC"/>
    <property type="match status" value="1"/>
</dbReference>
<comment type="caution">
    <text evidence="10">The sequence shown here is derived from an EMBL/GenBank/DDBJ whole genome shotgun (WGS) entry which is preliminary data.</text>
</comment>
<dbReference type="GeneID" id="71997838"/>
<keyword evidence="5" id="KW-0472">Membrane</keyword>
<proteinExistence type="predicted"/>
<protein>
    <submittedName>
        <fullName evidence="10">Man1-Src1p-C-terminal domain-containing protein</fullName>
    </submittedName>
</protein>
<dbReference type="EMBL" id="JADCUA010000002">
    <property type="protein sequence ID" value="KAH9842800.1"/>
    <property type="molecule type" value="Genomic_DNA"/>
</dbReference>
<evidence type="ECO:0000256" key="7">
    <source>
        <dbReference type="SAM" id="MobiDB-lite"/>
    </source>
</evidence>
<evidence type="ECO:0000256" key="4">
    <source>
        <dbReference type="ARBA" id="ARBA00022989"/>
    </source>
</evidence>
<feature type="domain" description="HeH/LEM" evidence="9">
    <location>
        <begin position="22"/>
        <end position="56"/>
    </location>
</feature>
<evidence type="ECO:0000313" key="11">
    <source>
        <dbReference type="Proteomes" id="UP000814176"/>
    </source>
</evidence>
<feature type="domain" description="Man1/Src1-like C-terminal" evidence="8">
    <location>
        <begin position="413"/>
        <end position="845"/>
    </location>
</feature>
<keyword evidence="3" id="KW-0812">Transmembrane</keyword>
<dbReference type="Proteomes" id="UP000814176">
    <property type="component" value="Unassembled WGS sequence"/>
</dbReference>
<keyword evidence="6" id="KW-0539">Nucleus</keyword>
<dbReference type="CDD" id="cd12935">
    <property type="entry name" value="LEM_like"/>
    <property type="match status" value="1"/>
</dbReference>
<keyword evidence="4" id="KW-1133">Transmembrane helix</keyword>
<organism evidence="10 11">
    <name type="scientific">Rhodofomes roseus</name>
    <dbReference type="NCBI Taxonomy" id="34475"/>
    <lineage>
        <taxon>Eukaryota</taxon>
        <taxon>Fungi</taxon>
        <taxon>Dikarya</taxon>
        <taxon>Basidiomycota</taxon>
        <taxon>Agaricomycotina</taxon>
        <taxon>Agaricomycetes</taxon>
        <taxon>Polyporales</taxon>
        <taxon>Rhodofomes</taxon>
    </lineage>
</organism>
<evidence type="ECO:0000256" key="3">
    <source>
        <dbReference type="ARBA" id="ARBA00022692"/>
    </source>
</evidence>
<evidence type="ECO:0000259" key="8">
    <source>
        <dbReference type="Pfam" id="PF09402"/>
    </source>
</evidence>
<evidence type="ECO:0000313" key="10">
    <source>
        <dbReference type="EMBL" id="KAH9842800.1"/>
    </source>
</evidence>
<accession>A0ABQ8KWW9</accession>
<feature type="compositionally biased region" description="Basic residues" evidence="7">
    <location>
        <begin position="97"/>
        <end position="107"/>
    </location>
</feature>
<gene>
    <name evidence="10" type="ORF">C8Q71DRAFT_221705</name>
</gene>
<dbReference type="Gene3D" id="1.10.10.1180">
    <property type="entry name" value="MAN1, winged-helix domain"/>
    <property type="match status" value="1"/>
</dbReference>
<evidence type="ECO:0000256" key="5">
    <source>
        <dbReference type="ARBA" id="ARBA00023136"/>
    </source>
</evidence>
<name>A0ABQ8KWW9_9APHY</name>
<evidence type="ECO:0000256" key="2">
    <source>
        <dbReference type="ARBA" id="ARBA00022553"/>
    </source>
</evidence>
<dbReference type="RefSeq" id="XP_047783847.1">
    <property type="nucleotide sequence ID" value="XM_047917106.1"/>
</dbReference>
<sequence>MSRLTAAQVIALGEYLDADFDPSTLTVAQLLGVFGYHNVNYPSQYTKPKLVQLFKDEIKVNANKLRRQRIKKENSQASDDGITDGLTGLPINEGKKPVTRKSSRRSSRAPPQQTEDPEPAPAKRRRSSAQPSLGGPSRQNSKSTKPAEPVLVEESEPEEEAAPRKVGRSKKSTTDAGSETRRVSQAFPEESGWEDNNIFQSGAESSSPIRPPPRRARRTSASARPAPKSRKSMSAPPKYVSESPERGTEPAQPPRAKPPSSSKPPSSAKPRSSVKPPSSTFEPQLPPDVKRETRSGSRSRMGSAAPEVKQERLFIVPSQVTEEDESDMEEMQQMEALRQDIASPVVEAEPAVPVVMDGSQEPEGDIVSESEEYADGQVAAVSKRISEGGQVVRHQPESEPEGHSLFTRLIILLLLLSSSGMLYDYKHESSGIGFCTAGTATNAVVEDRRARAAAVELCQRENRTTQYVSNTDSATSPVPTGTASVSGEDSQPARENAVETCPPPTFLPLSHPETCTPCPRYATCTPSSVTCENGYVLRSHPVLYYVPVPDYSPPTQLSHTTFTRPRSLFSTDVDVPELIYSAVSTLFDGLPGLGPVAFPPRCVADPRRRRHINGMGKSIETFLAAERGKRLCSGEGASLPEDTEIAQAKKWGRELEKLRDESMKKTSPNLLPLFNDTFNEAITQLVDWGVIFMAEDKDGTRYIASKNPSLDVWCTLTVKTREAWTQWRASVIGSALLILSALVLKRRRAQNAAENERVAGLVQIALDLLRNQELAHHTDPVTAPRPYLSSLQLRDLVLQDEHSVSARTRLWERVERVVEGNANVRTNLEEVEGGDEQRVWQWVGSTGKLGAPSGAGRQIAAAESAP</sequence>
<reference evidence="10 11" key="1">
    <citation type="journal article" date="2021" name="Environ. Microbiol.">
        <title>Gene family expansions and transcriptome signatures uncover fungal adaptations to wood decay.</title>
        <authorList>
            <person name="Hage H."/>
            <person name="Miyauchi S."/>
            <person name="Viragh M."/>
            <person name="Drula E."/>
            <person name="Min B."/>
            <person name="Chaduli D."/>
            <person name="Navarro D."/>
            <person name="Favel A."/>
            <person name="Norest M."/>
            <person name="Lesage-Meessen L."/>
            <person name="Balint B."/>
            <person name="Merenyi Z."/>
            <person name="de Eugenio L."/>
            <person name="Morin E."/>
            <person name="Martinez A.T."/>
            <person name="Baldrian P."/>
            <person name="Stursova M."/>
            <person name="Martinez M.J."/>
            <person name="Novotny C."/>
            <person name="Magnuson J.K."/>
            <person name="Spatafora J.W."/>
            <person name="Maurice S."/>
            <person name="Pangilinan J."/>
            <person name="Andreopoulos W."/>
            <person name="LaButti K."/>
            <person name="Hundley H."/>
            <person name="Na H."/>
            <person name="Kuo A."/>
            <person name="Barry K."/>
            <person name="Lipzen A."/>
            <person name="Henrissat B."/>
            <person name="Riley R."/>
            <person name="Ahrendt S."/>
            <person name="Nagy L.G."/>
            <person name="Grigoriev I.V."/>
            <person name="Martin F."/>
            <person name="Rosso M.N."/>
        </authorList>
    </citation>
    <scope>NUCLEOTIDE SEQUENCE [LARGE SCALE GENOMIC DNA]</scope>
    <source>
        <strain evidence="10 11">CIRM-BRFM 1785</strain>
    </source>
</reference>
<keyword evidence="2" id="KW-0597">Phosphoprotein</keyword>
<evidence type="ECO:0000256" key="6">
    <source>
        <dbReference type="ARBA" id="ARBA00023242"/>
    </source>
</evidence>
<dbReference type="InterPro" id="IPR044780">
    <property type="entry name" value="Heh2/Src1"/>
</dbReference>
<evidence type="ECO:0000256" key="1">
    <source>
        <dbReference type="ARBA" id="ARBA00004540"/>
    </source>
</evidence>
<evidence type="ECO:0000259" key="9">
    <source>
        <dbReference type="Pfam" id="PF12949"/>
    </source>
</evidence>
<dbReference type="PANTHER" id="PTHR47808">
    <property type="entry name" value="INNER NUCLEAR MEMBRANE PROTEIN HEH2-RELATED"/>
    <property type="match status" value="1"/>
</dbReference>
<dbReference type="InterPro" id="IPR041885">
    <property type="entry name" value="MAN1_winged_helix_dom"/>
</dbReference>
<feature type="compositionally biased region" description="Polar residues" evidence="7">
    <location>
        <begin position="469"/>
        <end position="489"/>
    </location>
</feature>